<comment type="function">
    <text evidence="3">May be involved in regulating transcriptional activation of cardiac genes during the aging process. May play a role in biosynthesis and/or processing of SLC2A4 in adipose cells.</text>
</comment>
<evidence type="ECO:0000313" key="8">
    <source>
        <dbReference type="Proteomes" id="UP000770717"/>
    </source>
</evidence>
<feature type="region of interest" description="Disordered" evidence="5">
    <location>
        <begin position="129"/>
        <end position="349"/>
    </location>
</feature>
<gene>
    <name evidence="7" type="ORF">GDO78_007610</name>
</gene>
<evidence type="ECO:0000256" key="2">
    <source>
        <dbReference type="ARBA" id="ARBA00023054"/>
    </source>
</evidence>
<evidence type="ECO:0000256" key="4">
    <source>
        <dbReference type="ARBA" id="ARBA00033254"/>
    </source>
</evidence>
<feature type="compositionally biased region" description="Polar residues" evidence="5">
    <location>
        <begin position="389"/>
        <end position="410"/>
    </location>
</feature>
<name>A0A8J6FHT0_ELECQ</name>
<feature type="region of interest" description="Disordered" evidence="5">
    <location>
        <begin position="367"/>
        <end position="432"/>
    </location>
</feature>
<dbReference type="GO" id="GO:0005634">
    <property type="term" value="C:nucleus"/>
    <property type="evidence" value="ECO:0007669"/>
    <property type="project" value="TreeGrafter"/>
</dbReference>
<organism evidence="7 8">
    <name type="scientific">Eleutherodactylus coqui</name>
    <name type="common">Puerto Rican coqui</name>
    <dbReference type="NCBI Taxonomy" id="57060"/>
    <lineage>
        <taxon>Eukaryota</taxon>
        <taxon>Metazoa</taxon>
        <taxon>Chordata</taxon>
        <taxon>Craniata</taxon>
        <taxon>Vertebrata</taxon>
        <taxon>Euteleostomi</taxon>
        <taxon>Amphibia</taxon>
        <taxon>Batrachia</taxon>
        <taxon>Anura</taxon>
        <taxon>Neobatrachia</taxon>
        <taxon>Hyloidea</taxon>
        <taxon>Eleutherodactylidae</taxon>
        <taxon>Eleutherodactylinae</taxon>
        <taxon>Eleutherodactylus</taxon>
        <taxon>Eleutherodactylus</taxon>
    </lineage>
</organism>
<evidence type="ECO:0000256" key="5">
    <source>
        <dbReference type="SAM" id="MobiDB-lite"/>
    </source>
</evidence>
<feature type="domain" description="Bud22" evidence="6">
    <location>
        <begin position="374"/>
        <end position="443"/>
    </location>
</feature>
<sequence>MTTAAPVLNLNNEVVKMRKDVRKVKALIIRKLIRHVAKLKSKKGTEELVLKNQRRAQRLLEEIQTIKKLKPDIVTKTALRKEIKFDAVFNTANSDVETRAVARLATHPFLKQKISAIKDAVKAFKKARMSQVDEEDEPEKPSLPSKPTKSEKPKTENKPKEGNVKRKRKMEEPKLENAVMDSPVVETTDKEMVTDLTASKHSNEESSSPPSPQAQASQAIREVPSEKNILPSNSDKDTVQNIAKKKVEQSNPGQKAPCDSDSSDLEDSDKEDKEYFDDSTEERFLKQGSGFEDSDSDSENDFFIGKLRHTKKKKTSKTDNQISKDKIPPANAKPSVNRTEEQKASTGPKNVKLESVFCTSLAETKPKSTYMKRESKLPPVRNKKPVIPQANTLSRNSQSFKASAVKQQSNIKEEALHPSWEASRKRKEQSQMAVFQGKKIVFDD</sequence>
<dbReference type="PANTHER" id="PTHR23325:SF1">
    <property type="entry name" value="SERUM RESPONSE FACTOR-BINDING PROTEIN 1"/>
    <property type="match status" value="1"/>
</dbReference>
<protein>
    <recommendedName>
        <fullName evidence="1">Serum response factor-binding protein 1</fullName>
    </recommendedName>
    <alternativeName>
        <fullName evidence="4">SRF-dependent transcription regulation-associated protein</fullName>
    </alternativeName>
</protein>
<dbReference type="InterPro" id="IPR015158">
    <property type="entry name" value="Bud22_dom"/>
</dbReference>
<reference evidence="7" key="1">
    <citation type="thesis" date="2020" institute="ProQuest LLC" country="789 East Eisenhower Parkway, Ann Arbor, MI, USA">
        <title>Comparative Genomics and Chromosome Evolution.</title>
        <authorList>
            <person name="Mudd A.B."/>
        </authorList>
    </citation>
    <scope>NUCLEOTIDE SEQUENCE</scope>
    <source>
        <strain evidence="7">HN-11 Male</strain>
        <tissue evidence="7">Kidney and liver</tissue>
    </source>
</reference>
<keyword evidence="8" id="KW-1185">Reference proteome</keyword>
<dbReference type="GO" id="GO:0030490">
    <property type="term" value="P:maturation of SSU-rRNA"/>
    <property type="evidence" value="ECO:0007669"/>
    <property type="project" value="TreeGrafter"/>
</dbReference>
<dbReference type="PANTHER" id="PTHR23325">
    <property type="entry name" value="SERUM RESPONSE FACTOR-BINDING"/>
    <property type="match status" value="1"/>
</dbReference>
<dbReference type="InterPro" id="IPR037393">
    <property type="entry name" value="Bud22/SRFB1"/>
</dbReference>
<keyword evidence="2" id="KW-0175">Coiled coil</keyword>
<dbReference type="AlphaFoldDB" id="A0A8J6FHT0"/>
<dbReference type="GO" id="GO:0030686">
    <property type="term" value="C:90S preribosome"/>
    <property type="evidence" value="ECO:0007669"/>
    <property type="project" value="TreeGrafter"/>
</dbReference>
<dbReference type="Proteomes" id="UP000770717">
    <property type="component" value="Unassembled WGS sequence"/>
</dbReference>
<feature type="compositionally biased region" description="Basic residues" evidence="5">
    <location>
        <begin position="306"/>
        <end position="315"/>
    </location>
</feature>
<dbReference type="Pfam" id="PF09073">
    <property type="entry name" value="BUD22"/>
    <property type="match status" value="1"/>
</dbReference>
<evidence type="ECO:0000313" key="7">
    <source>
        <dbReference type="EMBL" id="KAG9487901.1"/>
    </source>
</evidence>
<evidence type="ECO:0000259" key="6">
    <source>
        <dbReference type="Pfam" id="PF09073"/>
    </source>
</evidence>
<dbReference type="EMBL" id="WNTK01000003">
    <property type="protein sequence ID" value="KAG9487901.1"/>
    <property type="molecule type" value="Genomic_DNA"/>
</dbReference>
<feature type="compositionally biased region" description="Acidic residues" evidence="5">
    <location>
        <begin position="261"/>
        <end position="280"/>
    </location>
</feature>
<evidence type="ECO:0000256" key="1">
    <source>
        <dbReference type="ARBA" id="ARBA00013459"/>
    </source>
</evidence>
<evidence type="ECO:0000256" key="3">
    <source>
        <dbReference type="ARBA" id="ARBA00025646"/>
    </source>
</evidence>
<accession>A0A8J6FHT0</accession>
<comment type="caution">
    <text evidence="7">The sequence shown here is derived from an EMBL/GenBank/DDBJ whole genome shotgun (WGS) entry which is preliminary data.</text>
</comment>
<dbReference type="OrthoDB" id="3364872at2759"/>
<feature type="compositionally biased region" description="Basic and acidic residues" evidence="5">
    <location>
        <begin position="148"/>
        <end position="175"/>
    </location>
</feature>
<dbReference type="EMBL" id="WNTK01000003">
    <property type="protein sequence ID" value="KAG9487902.1"/>
    <property type="molecule type" value="Genomic_DNA"/>
</dbReference>
<proteinExistence type="predicted"/>